<keyword evidence="2" id="KW-1185">Reference proteome</keyword>
<accession>A0A0V1C758</accession>
<comment type="caution">
    <text evidence="1">The sequence shown here is derived from an EMBL/GenBank/DDBJ whole genome shotgun (WGS) entry which is preliminary data.</text>
</comment>
<dbReference type="EMBL" id="JYDI01000400">
    <property type="protein sequence ID" value="KRY45165.1"/>
    <property type="molecule type" value="Genomic_DNA"/>
</dbReference>
<proteinExistence type="predicted"/>
<gene>
    <name evidence="1" type="ORF">T03_12037</name>
</gene>
<evidence type="ECO:0000313" key="2">
    <source>
        <dbReference type="Proteomes" id="UP000054653"/>
    </source>
</evidence>
<sequence>MAYVSSVPLTSIMTVVYAFMKNAPCYGYISQPVGDIIGIHIKRPRRSEYLLASSCAVPSTTVQDKNKLRQV</sequence>
<protein>
    <submittedName>
        <fullName evidence="1">Uncharacterized protein</fullName>
    </submittedName>
</protein>
<dbReference type="AlphaFoldDB" id="A0A0V1C758"/>
<name>A0A0V1C758_TRIBR</name>
<evidence type="ECO:0000313" key="1">
    <source>
        <dbReference type="EMBL" id="KRY45165.1"/>
    </source>
</evidence>
<reference evidence="1 2" key="1">
    <citation type="submission" date="2015-01" db="EMBL/GenBank/DDBJ databases">
        <title>Evolution of Trichinella species and genotypes.</title>
        <authorList>
            <person name="Korhonen P.K."/>
            <person name="Edoardo P."/>
            <person name="Giuseppe L.R."/>
            <person name="Gasser R.B."/>
        </authorList>
    </citation>
    <scope>NUCLEOTIDE SEQUENCE [LARGE SCALE GENOMIC DNA]</scope>
    <source>
        <strain evidence="1">ISS120</strain>
    </source>
</reference>
<dbReference type="Proteomes" id="UP000054653">
    <property type="component" value="Unassembled WGS sequence"/>
</dbReference>
<organism evidence="1 2">
    <name type="scientific">Trichinella britovi</name>
    <name type="common">Parasitic roundworm</name>
    <dbReference type="NCBI Taxonomy" id="45882"/>
    <lineage>
        <taxon>Eukaryota</taxon>
        <taxon>Metazoa</taxon>
        <taxon>Ecdysozoa</taxon>
        <taxon>Nematoda</taxon>
        <taxon>Enoplea</taxon>
        <taxon>Dorylaimia</taxon>
        <taxon>Trichinellida</taxon>
        <taxon>Trichinellidae</taxon>
        <taxon>Trichinella</taxon>
    </lineage>
</organism>